<dbReference type="SUPFAM" id="SSF51261">
    <property type="entry name" value="Duplicated hybrid motif"/>
    <property type="match status" value="1"/>
</dbReference>
<dbReference type="Pfam" id="PF01551">
    <property type="entry name" value="Peptidase_M23"/>
    <property type="match status" value="1"/>
</dbReference>
<dbReference type="InterPro" id="IPR050570">
    <property type="entry name" value="Cell_wall_metabolism_enzyme"/>
</dbReference>
<evidence type="ECO:0000259" key="9">
    <source>
        <dbReference type="Pfam" id="PF18059"/>
    </source>
</evidence>
<evidence type="ECO:0000256" key="6">
    <source>
        <dbReference type="ARBA" id="ARBA00023049"/>
    </source>
</evidence>
<evidence type="ECO:0000256" key="4">
    <source>
        <dbReference type="ARBA" id="ARBA00022801"/>
    </source>
</evidence>
<dbReference type="STRING" id="1193502.SHALO_1971"/>
<dbReference type="PANTHER" id="PTHR21666">
    <property type="entry name" value="PEPTIDASE-RELATED"/>
    <property type="match status" value="1"/>
</dbReference>
<feature type="domain" description="Csd3 N-terminal" evidence="9">
    <location>
        <begin position="23"/>
        <end position="104"/>
    </location>
</feature>
<keyword evidence="4" id="KW-0378">Hydrolase</keyword>
<feature type="signal peptide" evidence="7">
    <location>
        <begin position="1"/>
        <end position="17"/>
    </location>
</feature>
<evidence type="ECO:0000256" key="1">
    <source>
        <dbReference type="ARBA" id="ARBA00001947"/>
    </source>
</evidence>
<dbReference type="InterPro" id="IPR040653">
    <property type="entry name" value="Csd3_N"/>
</dbReference>
<keyword evidence="7" id="KW-0732">Signal</keyword>
<dbReference type="Gene3D" id="3.10.450.350">
    <property type="match status" value="1"/>
</dbReference>
<dbReference type="InterPro" id="IPR016047">
    <property type="entry name" value="M23ase_b-sheet_dom"/>
</dbReference>
<evidence type="ECO:0000256" key="5">
    <source>
        <dbReference type="ARBA" id="ARBA00022833"/>
    </source>
</evidence>
<evidence type="ECO:0000256" key="7">
    <source>
        <dbReference type="SAM" id="SignalP"/>
    </source>
</evidence>
<organism evidence="10 11">
    <name type="scientific">Sulfurospirillum halorespirans DSM 13726</name>
    <dbReference type="NCBI Taxonomy" id="1193502"/>
    <lineage>
        <taxon>Bacteria</taxon>
        <taxon>Pseudomonadati</taxon>
        <taxon>Campylobacterota</taxon>
        <taxon>Epsilonproteobacteria</taxon>
        <taxon>Campylobacterales</taxon>
        <taxon>Sulfurospirillaceae</taxon>
        <taxon>Sulfurospirillum</taxon>
    </lineage>
</organism>
<dbReference type="RefSeq" id="WP_069478388.1">
    <property type="nucleotide sequence ID" value="NZ_CP017111.1"/>
</dbReference>
<keyword evidence="11" id="KW-1185">Reference proteome</keyword>
<dbReference type="Pfam" id="PF18059">
    <property type="entry name" value="Csd3_N"/>
    <property type="match status" value="1"/>
</dbReference>
<keyword evidence="3" id="KW-0479">Metal-binding</keyword>
<evidence type="ECO:0000313" key="11">
    <source>
        <dbReference type="Proteomes" id="UP000094609"/>
    </source>
</evidence>
<protein>
    <submittedName>
        <fullName evidence="10">Putative metalloprotease</fullName>
    </submittedName>
</protein>
<sequence length="390" mass="43933">MAKFIIFLSLFVSFAAASYVEELKWPKGETFLTFLEKNHLPSSIYYTLDKEEQELAAEIVAGVKYQVLKSENNALEQVLIPIGEELQMHIKTIDDKFIMEITPILLQEEKRSLAIEIQNSPYVDILNATSSYGLANEFAQTFRGEVNLRNLQKGDKLVLLYQQKRRLGKLFGSIKIDVSMVETAKKKNYIFFYKENYYDPKGQELDSFLLSNPVNYTRVSSVFTQKRWHPILQKYRAHLGIDYAASVGTPVKSAGSGRVLFVGQKGGYGNTIEVSHDSSYKTLYAHLNGFAKGIRSGQKVKQGQVIAYVGNTGLSSGPHLHFGLYRSNVAINPASVVKIAKSALGGNELKAFINYTDALRKKVESAQESNEPVYKEENFNLSYPFEQKQS</sequence>
<evidence type="ECO:0000259" key="8">
    <source>
        <dbReference type="Pfam" id="PF01551"/>
    </source>
</evidence>
<dbReference type="Proteomes" id="UP000094609">
    <property type="component" value="Chromosome"/>
</dbReference>
<keyword evidence="5" id="KW-0862">Zinc</keyword>
<dbReference type="PATRIC" id="fig|1193502.14.peg.2003"/>
<dbReference type="GO" id="GO:0046872">
    <property type="term" value="F:metal ion binding"/>
    <property type="evidence" value="ECO:0007669"/>
    <property type="project" value="UniProtKB-KW"/>
</dbReference>
<gene>
    <name evidence="10" type="ORF">SHALO_1971</name>
</gene>
<keyword evidence="2 10" id="KW-0645">Protease</keyword>
<dbReference type="Gene3D" id="2.70.70.10">
    <property type="entry name" value="Glucose Permease (Domain IIA)"/>
    <property type="match status" value="1"/>
</dbReference>
<name>A0A1D7TL79_9BACT</name>
<dbReference type="CDD" id="cd12797">
    <property type="entry name" value="M23_peptidase"/>
    <property type="match status" value="1"/>
</dbReference>
<proteinExistence type="predicted"/>
<accession>A0A1D7TL79</accession>
<evidence type="ECO:0000313" key="10">
    <source>
        <dbReference type="EMBL" id="AOO65742.1"/>
    </source>
</evidence>
<feature type="chain" id="PRO_5009099478" evidence="7">
    <location>
        <begin position="18"/>
        <end position="390"/>
    </location>
</feature>
<comment type="cofactor">
    <cofactor evidence="1">
        <name>Zn(2+)</name>
        <dbReference type="ChEBI" id="CHEBI:29105"/>
    </cofactor>
</comment>
<dbReference type="GO" id="GO:0004222">
    <property type="term" value="F:metalloendopeptidase activity"/>
    <property type="evidence" value="ECO:0007669"/>
    <property type="project" value="TreeGrafter"/>
</dbReference>
<dbReference type="InterPro" id="IPR011055">
    <property type="entry name" value="Dup_hybrid_motif"/>
</dbReference>
<keyword evidence="6 10" id="KW-0482">Metalloprotease</keyword>
<evidence type="ECO:0000256" key="3">
    <source>
        <dbReference type="ARBA" id="ARBA00022723"/>
    </source>
</evidence>
<dbReference type="AlphaFoldDB" id="A0A1D7TL79"/>
<evidence type="ECO:0000256" key="2">
    <source>
        <dbReference type="ARBA" id="ARBA00022670"/>
    </source>
</evidence>
<reference evidence="11" key="1">
    <citation type="submission" date="2016-08" db="EMBL/GenBank/DDBJ databases">
        <title>Complete genome sequence of the organohalide-respiring Epsilonproteobacterium Sulfurospirillum halorespirans.</title>
        <authorList>
            <person name="Goris T."/>
            <person name="Zimmermann J."/>
            <person name="Schenz B."/>
            <person name="Lemos M."/>
            <person name="Hackermueller J."/>
            <person name="Diekert G."/>
        </authorList>
    </citation>
    <scope>NUCLEOTIDE SEQUENCE [LARGE SCALE GENOMIC DNA]</scope>
    <source>
        <strain>DSM 13726</strain>
        <strain evidence="11">PCE-M2</strain>
    </source>
</reference>
<dbReference type="KEGG" id="shal:SHALO_1971"/>
<feature type="domain" description="M23ase beta-sheet core" evidence="8">
    <location>
        <begin position="237"/>
        <end position="333"/>
    </location>
</feature>
<dbReference type="EMBL" id="CP017111">
    <property type="protein sequence ID" value="AOO65742.1"/>
    <property type="molecule type" value="Genomic_DNA"/>
</dbReference>
<dbReference type="PANTHER" id="PTHR21666:SF288">
    <property type="entry name" value="CELL DIVISION PROTEIN YTFB"/>
    <property type="match status" value="1"/>
</dbReference>
<dbReference type="GO" id="GO:0006508">
    <property type="term" value="P:proteolysis"/>
    <property type="evidence" value="ECO:0007669"/>
    <property type="project" value="UniProtKB-KW"/>
</dbReference>